<evidence type="ECO:0000256" key="9">
    <source>
        <dbReference type="ARBA" id="ARBA00023239"/>
    </source>
</evidence>
<dbReference type="AlphaFoldDB" id="A0A286UM38"/>
<dbReference type="GO" id="GO:0006782">
    <property type="term" value="P:protoporphyrinogen IX biosynthetic process"/>
    <property type="evidence" value="ECO:0007669"/>
    <property type="project" value="UniProtKB-UniPathway"/>
</dbReference>
<evidence type="ECO:0000313" key="16">
    <source>
        <dbReference type="EMBL" id="PAV20554.1"/>
    </source>
</evidence>
<comment type="caution">
    <text evidence="16">The sequence shown here is derived from an EMBL/GenBank/DDBJ whole genome shotgun (WGS) entry which is preliminary data.</text>
</comment>
<dbReference type="Proteomes" id="UP000217199">
    <property type="component" value="Unassembled WGS sequence"/>
</dbReference>
<accession>A0A286UM38</accession>
<dbReference type="EMBL" id="NBII01000003">
    <property type="protein sequence ID" value="PAV20554.1"/>
    <property type="molecule type" value="Genomic_DNA"/>
</dbReference>
<evidence type="ECO:0000256" key="3">
    <source>
        <dbReference type="ARBA" id="ARBA00009935"/>
    </source>
</evidence>
<evidence type="ECO:0000256" key="8">
    <source>
        <dbReference type="ARBA" id="ARBA00022793"/>
    </source>
</evidence>
<dbReference type="FunCoup" id="A0A286UM38">
    <property type="interactions" value="504"/>
</dbReference>
<comment type="subunit">
    <text evidence="4">Homodimer.</text>
</comment>
<proteinExistence type="inferred from homology"/>
<dbReference type="OrthoDB" id="339900at2759"/>
<dbReference type="EC" id="4.1.1.37" evidence="5"/>
<evidence type="ECO:0000256" key="7">
    <source>
        <dbReference type="ARBA" id="ARBA00022490"/>
    </source>
</evidence>
<evidence type="ECO:0000256" key="11">
    <source>
        <dbReference type="ARBA" id="ARBA00045708"/>
    </source>
</evidence>
<comment type="pathway">
    <text evidence="2">Porphyrin-containing compound metabolism; protoporphyrin-IX biosynthesis; coproporphyrinogen-III from 5-aminolevulinate: step 4/4.</text>
</comment>
<evidence type="ECO:0000256" key="1">
    <source>
        <dbReference type="ARBA" id="ARBA00004514"/>
    </source>
</evidence>
<evidence type="ECO:0000256" key="5">
    <source>
        <dbReference type="ARBA" id="ARBA00012288"/>
    </source>
</evidence>
<comment type="subcellular location">
    <subcellularLocation>
        <location evidence="1">Cytoplasm</location>
        <location evidence="1">Cytosol</location>
    </subcellularLocation>
</comment>
<dbReference type="GO" id="GO:0004853">
    <property type="term" value="F:uroporphyrinogen decarboxylase activity"/>
    <property type="evidence" value="ECO:0007669"/>
    <property type="project" value="UniProtKB-EC"/>
</dbReference>
<comment type="catalytic activity">
    <reaction evidence="12">
        <text>uroporphyrinogen I + 4 H(+) = coproporphyrinogen I + 4 CO2</text>
        <dbReference type="Rhea" id="RHEA:31239"/>
        <dbReference type="ChEBI" id="CHEBI:15378"/>
        <dbReference type="ChEBI" id="CHEBI:16526"/>
        <dbReference type="ChEBI" id="CHEBI:62626"/>
        <dbReference type="ChEBI" id="CHEBI:62631"/>
    </reaction>
    <physiologicalReaction direction="left-to-right" evidence="12">
        <dbReference type="Rhea" id="RHEA:31240"/>
    </physiologicalReaction>
</comment>
<evidence type="ECO:0000259" key="14">
    <source>
        <dbReference type="PROSITE" id="PS00906"/>
    </source>
</evidence>
<dbReference type="Gene3D" id="3.20.20.210">
    <property type="match status" value="2"/>
</dbReference>
<evidence type="ECO:0000259" key="15">
    <source>
        <dbReference type="PROSITE" id="PS00907"/>
    </source>
</evidence>
<evidence type="ECO:0000256" key="12">
    <source>
        <dbReference type="ARBA" id="ARBA00047341"/>
    </source>
</evidence>
<feature type="domain" description="Uroporphyrinogen decarboxylase (URO-D)" evidence="14">
    <location>
        <begin position="27"/>
        <end position="36"/>
    </location>
</feature>
<organism evidence="16 17">
    <name type="scientific">Pyrrhoderma noxium</name>
    <dbReference type="NCBI Taxonomy" id="2282107"/>
    <lineage>
        <taxon>Eukaryota</taxon>
        <taxon>Fungi</taxon>
        <taxon>Dikarya</taxon>
        <taxon>Basidiomycota</taxon>
        <taxon>Agaricomycotina</taxon>
        <taxon>Agaricomycetes</taxon>
        <taxon>Hymenochaetales</taxon>
        <taxon>Hymenochaetaceae</taxon>
        <taxon>Pyrrhoderma</taxon>
    </lineage>
</organism>
<dbReference type="PROSITE" id="PS00907">
    <property type="entry name" value="UROD_2"/>
    <property type="match status" value="1"/>
</dbReference>
<keyword evidence="9" id="KW-0456">Lyase</keyword>
<keyword evidence="7" id="KW-0963">Cytoplasm</keyword>
<dbReference type="Pfam" id="PF01208">
    <property type="entry name" value="URO-D"/>
    <property type="match status" value="2"/>
</dbReference>
<keyword evidence="8" id="KW-0210">Decarboxylase</keyword>
<protein>
    <recommendedName>
        <fullName evidence="6">Uroporphyrinogen decarboxylase</fullName>
        <ecNumber evidence="5">4.1.1.37</ecNumber>
    </recommendedName>
</protein>
<evidence type="ECO:0000256" key="2">
    <source>
        <dbReference type="ARBA" id="ARBA00004804"/>
    </source>
</evidence>
<dbReference type="PANTHER" id="PTHR21091:SF169">
    <property type="entry name" value="UROPORPHYRINOGEN DECARBOXYLASE"/>
    <property type="match status" value="1"/>
</dbReference>
<comment type="similarity">
    <text evidence="3">Belongs to the uroporphyrinogen decarboxylase family.</text>
</comment>
<dbReference type="InterPro" id="IPR038071">
    <property type="entry name" value="UROD/MetE-like_sf"/>
</dbReference>
<gene>
    <name evidence="16" type="ORF">PNOK_0318100</name>
</gene>
<reference evidence="16 17" key="1">
    <citation type="journal article" date="2017" name="Mol. Ecol.">
        <title>Comparative and population genomic landscape of Phellinus noxius: A hypervariable fungus causing root rot in trees.</title>
        <authorList>
            <person name="Chung C.L."/>
            <person name="Lee T.J."/>
            <person name="Akiba M."/>
            <person name="Lee H.H."/>
            <person name="Kuo T.H."/>
            <person name="Liu D."/>
            <person name="Ke H.M."/>
            <person name="Yokoi T."/>
            <person name="Roa M.B."/>
            <person name="Lu M.J."/>
            <person name="Chang Y.Y."/>
            <person name="Ann P.J."/>
            <person name="Tsai J.N."/>
            <person name="Chen C.Y."/>
            <person name="Tzean S.S."/>
            <person name="Ota Y."/>
            <person name="Hattori T."/>
            <person name="Sahashi N."/>
            <person name="Liou R.F."/>
            <person name="Kikuchi T."/>
            <person name="Tsai I.J."/>
        </authorList>
    </citation>
    <scope>NUCLEOTIDE SEQUENCE [LARGE SCALE GENOMIC DNA]</scope>
    <source>
        <strain evidence="16 17">FFPRI411160</strain>
    </source>
</reference>
<dbReference type="GO" id="GO:0005829">
    <property type="term" value="C:cytosol"/>
    <property type="evidence" value="ECO:0007669"/>
    <property type="project" value="UniProtKB-SubCell"/>
</dbReference>
<name>A0A286UM38_9AGAM</name>
<dbReference type="SUPFAM" id="SSF51726">
    <property type="entry name" value="UROD/MetE-like"/>
    <property type="match status" value="1"/>
</dbReference>
<keyword evidence="17" id="KW-1185">Reference proteome</keyword>
<evidence type="ECO:0000256" key="4">
    <source>
        <dbReference type="ARBA" id="ARBA00011738"/>
    </source>
</evidence>
<dbReference type="STRING" id="2282107.A0A286UM38"/>
<dbReference type="InterPro" id="IPR000257">
    <property type="entry name" value="Uroporphyrinogen_deCOase"/>
</dbReference>
<dbReference type="InParanoid" id="A0A286UM38"/>
<dbReference type="PANTHER" id="PTHR21091">
    <property type="entry name" value="METHYLTETRAHYDROFOLATE:HOMOCYSTEINE METHYLTRANSFERASE RELATED"/>
    <property type="match status" value="1"/>
</dbReference>
<dbReference type="PROSITE" id="PS00906">
    <property type="entry name" value="UROD_1"/>
    <property type="match status" value="1"/>
</dbReference>
<sequence>MDATNFPPLKNDLLLRAARGEETERAPVWVMRQAGRYLPEFQEVRKHHEFFEVCRTPELAKEVTLQPIQRYSGLLDASIIFSDILVVPQAMGMEVIMNPGPYFPDPLKTPSDISKLKKAVDVNTDLKYVFDAITVTRHALNGEVPLIGFCGAPWTLFAYMVEGGGSKTFTASKTWLFKYPEESKKLLMRIADVCADFLIGQVLAGAQLLQVFDSWAGELSPHDFTAFSLPSLKHISTRGSTHLSHHSSLLLWDTTSSALIGNLDPNVLYGGRDAIDREVRRMCLAFRSSSAILDEGKSAKSDPPRGWIANLGHGITPGVDPEDMRFFLECVHKYSSKDYQF</sequence>
<keyword evidence="10" id="KW-0627">Porphyrin biosynthesis</keyword>
<feature type="domain" description="Uroporphyrinogen decarboxylase (URO-D)" evidence="15">
    <location>
        <begin position="147"/>
        <end position="163"/>
    </location>
</feature>
<evidence type="ECO:0000256" key="10">
    <source>
        <dbReference type="ARBA" id="ARBA00023244"/>
    </source>
</evidence>
<evidence type="ECO:0000256" key="6">
    <source>
        <dbReference type="ARBA" id="ARBA00014308"/>
    </source>
</evidence>
<comment type="function">
    <text evidence="11">Catalyzes the sequential decarboxylation of the four acetate side chains of uroporphyrinogen to form coproporphyrinogen and participates in the fifth step in the heme biosynthetic pathway. Isomer I or isomer III of uroporphyrinogen may serve as substrate, but only coproporphyrinogen III can ultimately be converted to heme. In vitro also decarboxylates pentacarboxylate porphyrinogen I.</text>
</comment>
<comment type="catalytic activity">
    <reaction evidence="13">
        <text>uroporphyrinogen III + 4 H(+) = coproporphyrinogen III + 4 CO2</text>
        <dbReference type="Rhea" id="RHEA:19865"/>
        <dbReference type="ChEBI" id="CHEBI:15378"/>
        <dbReference type="ChEBI" id="CHEBI:16526"/>
        <dbReference type="ChEBI" id="CHEBI:57308"/>
        <dbReference type="ChEBI" id="CHEBI:57309"/>
        <dbReference type="EC" id="4.1.1.37"/>
    </reaction>
    <physiologicalReaction direction="left-to-right" evidence="13">
        <dbReference type="Rhea" id="RHEA:19866"/>
    </physiologicalReaction>
</comment>
<dbReference type="FunFam" id="3.20.20.210:FF:000008">
    <property type="entry name" value="Uroporphyrinogen decarboxylase"/>
    <property type="match status" value="1"/>
</dbReference>
<dbReference type="UniPathway" id="UPA00251">
    <property type="reaction ID" value="UER00321"/>
</dbReference>
<evidence type="ECO:0000313" key="17">
    <source>
        <dbReference type="Proteomes" id="UP000217199"/>
    </source>
</evidence>
<dbReference type="CDD" id="cd00717">
    <property type="entry name" value="URO-D"/>
    <property type="match status" value="1"/>
</dbReference>
<evidence type="ECO:0000256" key="13">
    <source>
        <dbReference type="ARBA" id="ARBA00048411"/>
    </source>
</evidence>
<dbReference type="InterPro" id="IPR006361">
    <property type="entry name" value="Uroporphyrinogen_deCO2ase_HemE"/>
</dbReference>